<proteinExistence type="predicted"/>
<keyword evidence="3" id="KW-1185">Reference proteome</keyword>
<dbReference type="GO" id="GO:0005730">
    <property type="term" value="C:nucleolus"/>
    <property type="evidence" value="ECO:0007669"/>
    <property type="project" value="TreeGrafter"/>
</dbReference>
<reference evidence="2 3" key="1">
    <citation type="submission" date="2024-01" db="EMBL/GenBank/DDBJ databases">
        <title>The genome of the rayed Mediterranean limpet Patella caerulea (Linnaeus, 1758).</title>
        <authorList>
            <person name="Anh-Thu Weber A."/>
            <person name="Halstead-Nussloch G."/>
        </authorList>
    </citation>
    <scope>NUCLEOTIDE SEQUENCE [LARGE SCALE GENOMIC DNA]</scope>
    <source>
        <strain evidence="2">AATW-2023a</strain>
        <tissue evidence="2">Whole specimen</tissue>
    </source>
</reference>
<dbReference type="Proteomes" id="UP001347796">
    <property type="component" value="Unassembled WGS sequence"/>
</dbReference>
<feature type="compositionally biased region" description="Acidic residues" evidence="1">
    <location>
        <begin position="13"/>
        <end position="24"/>
    </location>
</feature>
<evidence type="ECO:0000313" key="2">
    <source>
        <dbReference type="EMBL" id="KAK6175313.1"/>
    </source>
</evidence>
<dbReference type="PANTHER" id="PTHR32337:SF2">
    <property type="entry name" value="NUCLEOLAR PROTEIN 7"/>
    <property type="match status" value="1"/>
</dbReference>
<dbReference type="GO" id="GO:0003723">
    <property type="term" value="F:RNA binding"/>
    <property type="evidence" value="ECO:0007669"/>
    <property type="project" value="TreeGrafter"/>
</dbReference>
<protein>
    <submittedName>
        <fullName evidence="2">Uncharacterized protein</fullName>
    </submittedName>
</protein>
<evidence type="ECO:0000313" key="3">
    <source>
        <dbReference type="Proteomes" id="UP001347796"/>
    </source>
</evidence>
<accession>A0AAN8JK08</accession>
<dbReference type="EMBL" id="JAZGQO010000010">
    <property type="protein sequence ID" value="KAK6175313.1"/>
    <property type="molecule type" value="Genomic_DNA"/>
</dbReference>
<dbReference type="PANTHER" id="PTHR32337">
    <property type="entry name" value="NUCLEOLAR PROTEIN 7"/>
    <property type="match status" value="1"/>
</dbReference>
<dbReference type="AlphaFoldDB" id="A0AAN8JK08"/>
<comment type="caution">
    <text evidence="2">The sequence shown here is derived from an EMBL/GenBank/DDBJ whole genome shotgun (WGS) entry which is preliminary data.</text>
</comment>
<gene>
    <name evidence="2" type="ORF">SNE40_013801</name>
</gene>
<organism evidence="2 3">
    <name type="scientific">Patella caerulea</name>
    <name type="common">Rayed Mediterranean limpet</name>
    <dbReference type="NCBI Taxonomy" id="87958"/>
    <lineage>
        <taxon>Eukaryota</taxon>
        <taxon>Metazoa</taxon>
        <taxon>Spiralia</taxon>
        <taxon>Lophotrochozoa</taxon>
        <taxon>Mollusca</taxon>
        <taxon>Gastropoda</taxon>
        <taxon>Patellogastropoda</taxon>
        <taxon>Patelloidea</taxon>
        <taxon>Patellidae</taxon>
        <taxon>Patella</taxon>
    </lineage>
</organism>
<feature type="region of interest" description="Disordered" evidence="1">
    <location>
        <begin position="1"/>
        <end position="75"/>
    </location>
</feature>
<name>A0AAN8JK08_PATCE</name>
<sequence>MSRRLRNLKAIDDGSEEESDDDLDDLNKEENSEEDEDEESVDEEAEEEEEEENLLLPSDVDDDDDSDAAPEDIGFNVSKDLALKKIKNAIDVLKNEKATTKNKRKLKDELFLQQKKQKLKNFEKNKLSDDILEAVSGKPLKKHRKSTDNDVENNKRIKFDDDDLEMLGEEKRIESEEFIPLNSSKGLVVKSVGSKNRNISQTAQDFKNNMLYGGRIKRIDAQGLQRQIAKRRVRKV</sequence>
<feature type="compositionally biased region" description="Acidic residues" evidence="1">
    <location>
        <begin position="31"/>
        <end position="70"/>
    </location>
</feature>
<evidence type="ECO:0000256" key="1">
    <source>
        <dbReference type="SAM" id="MobiDB-lite"/>
    </source>
</evidence>